<dbReference type="SUPFAM" id="SSF53474">
    <property type="entry name" value="alpha/beta-Hydrolases"/>
    <property type="match status" value="1"/>
</dbReference>
<proteinExistence type="predicted"/>
<keyword evidence="1" id="KW-1133">Transmembrane helix</keyword>
<dbReference type="Pfam" id="PF00561">
    <property type="entry name" value="Abhydrolase_1"/>
    <property type="match status" value="1"/>
</dbReference>
<sequence length="444" mass="49053">MEAGAVNHHRFRRLEATPHLHRLTPPPYRKQRQRLCKAAMAWGSEPLRVVKKGDGRLTPYGFGLSGLGNGGKAALPSVLETMIPWWQAILPVVVPIGTYVAFLGLLAVPPIQRFALYANRVSTLLFTNLDEPERWGFAKNQVTPFKLKVPDGEVLYGWHVLPLRTYARNENVLLKRPRGCSDDFATTDAFRILKDDPEARVVISYYRGFGKSTGSPTETGMLVDGMAIVDYVLDTIGIPPSRVVLFGHSLGTAVTSAVAERYASRGVDFAAIILVASFSSLPDMLSGYRIGGVIGVMRPLATICPPLNRYFLSKFVVDKWDSAGRITEMVRAVKARAGKLRLRIIHAHDDWDIPCIEADKMFTAAVGGLVGVGVEPQRLAEMKDERTVWKGKKAFATRWEEGDVDIMEEIISHGGHNEALFYAPSTLALIDAFEEGSRLQAHSQ</sequence>
<evidence type="ECO:0000256" key="1">
    <source>
        <dbReference type="SAM" id="Phobius"/>
    </source>
</evidence>
<feature type="domain" description="AB hydrolase-1" evidence="2">
    <location>
        <begin position="196"/>
        <end position="280"/>
    </location>
</feature>
<organism evidence="3">
    <name type="scientific">Pyricularia oryzae (strain Y34)</name>
    <name type="common">Rice blast fungus</name>
    <name type="synonym">Magnaporthe oryzae</name>
    <dbReference type="NCBI Taxonomy" id="1143189"/>
    <lineage>
        <taxon>Eukaryota</taxon>
        <taxon>Fungi</taxon>
        <taxon>Dikarya</taxon>
        <taxon>Ascomycota</taxon>
        <taxon>Pezizomycotina</taxon>
        <taxon>Sordariomycetes</taxon>
        <taxon>Sordariomycetidae</taxon>
        <taxon>Magnaporthales</taxon>
        <taxon>Pyriculariaceae</taxon>
        <taxon>Pyricularia</taxon>
    </lineage>
</organism>
<accession>A0AA97PFS6</accession>
<protein>
    <recommendedName>
        <fullName evidence="2">AB hydrolase-1 domain-containing protein</fullName>
    </recommendedName>
</protein>
<dbReference type="EMBL" id="JH793207">
    <property type="protein sequence ID" value="ELQ32971.1"/>
    <property type="molecule type" value="Genomic_DNA"/>
</dbReference>
<dbReference type="PANTHER" id="PTHR12277">
    <property type="entry name" value="ALPHA/BETA HYDROLASE DOMAIN-CONTAINING PROTEIN"/>
    <property type="match status" value="1"/>
</dbReference>
<evidence type="ECO:0000313" key="3">
    <source>
        <dbReference type="EMBL" id="ELQ32971.1"/>
    </source>
</evidence>
<reference evidence="3" key="1">
    <citation type="journal article" date="2012" name="PLoS Genet.">
        <title>Comparative analysis of the genomes of two field isolates of the rice blast fungus Magnaporthe oryzae.</title>
        <authorList>
            <person name="Xue M."/>
            <person name="Yang J."/>
            <person name="Li Z."/>
            <person name="Hu S."/>
            <person name="Yao N."/>
            <person name="Dean R.A."/>
            <person name="Zhao W."/>
            <person name="Shen M."/>
            <person name="Zhang H."/>
            <person name="Li C."/>
            <person name="Liu L."/>
            <person name="Cao L."/>
            <person name="Xu X."/>
            <person name="Xing Y."/>
            <person name="Hsiang T."/>
            <person name="Zhang Z."/>
            <person name="Xu J.R."/>
            <person name="Peng Y.L."/>
        </authorList>
    </citation>
    <scope>NUCLEOTIDE SEQUENCE</scope>
    <source>
        <strain evidence="3">Y34</strain>
    </source>
</reference>
<keyword evidence="1" id="KW-0472">Membrane</keyword>
<name>A0AA97PFS6_PYRO3</name>
<dbReference type="AlphaFoldDB" id="A0AA97PFS6"/>
<dbReference type="Gene3D" id="3.40.50.1820">
    <property type="entry name" value="alpha/beta hydrolase"/>
    <property type="match status" value="1"/>
</dbReference>
<dbReference type="InterPro" id="IPR000073">
    <property type="entry name" value="AB_hydrolase_1"/>
</dbReference>
<dbReference type="InterPro" id="IPR029058">
    <property type="entry name" value="AB_hydrolase_fold"/>
</dbReference>
<feature type="transmembrane region" description="Helical" evidence="1">
    <location>
        <begin position="85"/>
        <end position="108"/>
    </location>
</feature>
<gene>
    <name evidence="3" type="ORF">OOU_Y34scaffold01007g20</name>
</gene>
<evidence type="ECO:0000259" key="2">
    <source>
        <dbReference type="Pfam" id="PF00561"/>
    </source>
</evidence>
<keyword evidence="1" id="KW-0812">Transmembrane</keyword>
<dbReference type="Proteomes" id="UP000011086">
    <property type="component" value="Unassembled WGS sequence"/>
</dbReference>
<dbReference type="PANTHER" id="PTHR12277:SF81">
    <property type="entry name" value="PROTEIN ABHD13"/>
    <property type="match status" value="1"/>
</dbReference>